<protein>
    <submittedName>
        <fullName evidence="2">Uroporphyrinogen-III synthase</fullName>
        <ecNumber evidence="2">4.2.1.75</ecNumber>
    </submittedName>
</protein>
<dbReference type="Gene3D" id="3.40.50.10090">
    <property type="match status" value="1"/>
</dbReference>
<dbReference type="Pfam" id="PF02602">
    <property type="entry name" value="HEM4"/>
    <property type="match status" value="1"/>
</dbReference>
<comment type="caution">
    <text evidence="2">The sequence shown here is derived from an EMBL/GenBank/DDBJ whole genome shotgun (WGS) entry which is preliminary data.</text>
</comment>
<organism evidence="2 3">
    <name type="scientific">Tropicimonas omnivorans</name>
    <dbReference type="NCBI Taxonomy" id="3075590"/>
    <lineage>
        <taxon>Bacteria</taxon>
        <taxon>Pseudomonadati</taxon>
        <taxon>Pseudomonadota</taxon>
        <taxon>Alphaproteobacteria</taxon>
        <taxon>Rhodobacterales</taxon>
        <taxon>Roseobacteraceae</taxon>
        <taxon>Tropicimonas</taxon>
    </lineage>
</organism>
<dbReference type="EMBL" id="JAVRHL010000001">
    <property type="protein sequence ID" value="MDT0681663.1"/>
    <property type="molecule type" value="Genomic_DNA"/>
</dbReference>
<reference evidence="2 3" key="1">
    <citation type="submission" date="2023-09" db="EMBL/GenBank/DDBJ databases">
        <authorList>
            <person name="Rey-Velasco X."/>
        </authorList>
    </citation>
    <scope>NUCLEOTIDE SEQUENCE [LARGE SCALE GENOMIC DNA]</scope>
    <source>
        <strain evidence="2 3">F158</strain>
    </source>
</reference>
<keyword evidence="2" id="KW-0456">Lyase</keyword>
<dbReference type="SUPFAM" id="SSF69618">
    <property type="entry name" value="HemD-like"/>
    <property type="match status" value="1"/>
</dbReference>
<accession>A0ABU3DD79</accession>
<gene>
    <name evidence="2" type="ORF">RM543_03115</name>
</gene>
<name>A0ABU3DD79_9RHOB</name>
<evidence type="ECO:0000259" key="1">
    <source>
        <dbReference type="Pfam" id="PF02602"/>
    </source>
</evidence>
<dbReference type="EC" id="4.2.1.75" evidence="2"/>
<keyword evidence="3" id="KW-1185">Reference proteome</keyword>
<sequence>MRKGSHMVIAAAPGQDGPQIDRPAPLVNLVQPPLSLSRATLLLTRPRAASERFAAMLRDWPALGGLPVLIAPVMEIVRLPAPQDVLEDAGGVVFTSVNAVEALGLPGAGRPAWCVGPATAQAARAAGFTVRLVARDAEELVATMIGAPEAGRLVHVGGRHRRGRVAERLTAAGWCCDPVCVYDQVPRPIGIAAQTLLGGRDPVLVPVFSPRSAALFPGHGSAPLHLAAISAAAAEAWAGPPPADVRIAPEPDANGVARALGALINPACSP</sequence>
<dbReference type="InterPro" id="IPR036108">
    <property type="entry name" value="4pyrrol_syn_uPrphyn_synt_sf"/>
</dbReference>
<proteinExistence type="predicted"/>
<feature type="domain" description="Tetrapyrrole biosynthesis uroporphyrinogen III synthase" evidence="1">
    <location>
        <begin position="65"/>
        <end position="255"/>
    </location>
</feature>
<dbReference type="RefSeq" id="WP_311689433.1">
    <property type="nucleotide sequence ID" value="NZ_JAVRHL010000001.1"/>
</dbReference>
<dbReference type="GO" id="GO:0004852">
    <property type="term" value="F:uroporphyrinogen-III synthase activity"/>
    <property type="evidence" value="ECO:0007669"/>
    <property type="project" value="UniProtKB-EC"/>
</dbReference>
<evidence type="ECO:0000313" key="2">
    <source>
        <dbReference type="EMBL" id="MDT0681663.1"/>
    </source>
</evidence>
<dbReference type="Proteomes" id="UP001265259">
    <property type="component" value="Unassembled WGS sequence"/>
</dbReference>
<dbReference type="InterPro" id="IPR003754">
    <property type="entry name" value="4pyrrol_synth_uPrphyn_synth"/>
</dbReference>
<dbReference type="CDD" id="cd06578">
    <property type="entry name" value="HemD"/>
    <property type="match status" value="1"/>
</dbReference>
<evidence type="ECO:0000313" key="3">
    <source>
        <dbReference type="Proteomes" id="UP001265259"/>
    </source>
</evidence>